<dbReference type="PROSITE" id="PS51459">
    <property type="entry name" value="FIDO"/>
    <property type="match status" value="1"/>
</dbReference>
<dbReference type="PANTHER" id="PTHR13504">
    <property type="entry name" value="FIDO DOMAIN-CONTAINING PROTEIN DDB_G0283145"/>
    <property type="match status" value="1"/>
</dbReference>
<keyword evidence="2" id="KW-0547">Nucleotide-binding</keyword>
<evidence type="ECO:0000313" key="4">
    <source>
        <dbReference type="EMBL" id="SDB96041.1"/>
    </source>
</evidence>
<dbReference type="InterPro" id="IPR036597">
    <property type="entry name" value="Fido-like_dom_sf"/>
</dbReference>
<dbReference type="Gene3D" id="1.10.3290.10">
    <property type="entry name" value="Fido-like domain"/>
    <property type="match status" value="1"/>
</dbReference>
<reference evidence="4 5" key="1">
    <citation type="submission" date="2016-09" db="EMBL/GenBank/DDBJ databases">
        <authorList>
            <person name="Capua I."/>
            <person name="De Benedictis P."/>
            <person name="Joannis T."/>
            <person name="Lombin L.H."/>
            <person name="Cattoli G."/>
        </authorList>
    </citation>
    <scope>NUCLEOTIDE SEQUENCE [LARGE SCALE GENOMIC DNA]</scope>
    <source>
        <strain evidence="4 5">ISLP-3</strain>
    </source>
</reference>
<keyword evidence="2" id="KW-0067">ATP-binding</keyword>
<evidence type="ECO:0000256" key="1">
    <source>
        <dbReference type="PIRSR" id="PIRSR640198-1"/>
    </source>
</evidence>
<dbReference type="InterPro" id="IPR003812">
    <property type="entry name" value="Fido"/>
</dbReference>
<sequence>MTTGTWPAIGTEPREWTSRIDPGHLDVWQRHRTERPYGAAVPAFIADLQVRLAPETLAEELRASAEIIRFDAEMAVLPVPMPAILLRSESASSSQIERLTSNARNIAIAELDLASKQNSELIVANVRAMQRALDAGPRITGTTILDTHEALLGHSDPDIVGAWRTEQVWIGGSDISPHGAEFIPPHADRVPELIDDLVAFAGRNDLPVLAQASLVHAQFETIHPFLDGNGRTGRAIMHTLLRGSGLTRHSTVPVSSGLLRDTTRYFDALTAYREGDPDQIVVQASKAAFAAVVNGRQLAADMTAWRETARESLVARSDSAAWPLIDLIVRQPVVNADRVAAELGIGVRAARNALDRLTDAGVLTLVTTARRDRIWQAPAVLEAMDDFARRAGRRAHG</sequence>
<dbReference type="STRING" id="1814289.SAMN05216410_1158"/>
<evidence type="ECO:0000256" key="2">
    <source>
        <dbReference type="PIRSR" id="PIRSR640198-2"/>
    </source>
</evidence>
<feature type="domain" description="Fido" evidence="3">
    <location>
        <begin position="139"/>
        <end position="295"/>
    </location>
</feature>
<evidence type="ECO:0000259" key="3">
    <source>
        <dbReference type="PROSITE" id="PS51459"/>
    </source>
</evidence>
<dbReference type="InterPro" id="IPR040198">
    <property type="entry name" value="Fido_containing"/>
</dbReference>
<dbReference type="GO" id="GO:0005524">
    <property type="term" value="F:ATP binding"/>
    <property type="evidence" value="ECO:0007669"/>
    <property type="project" value="UniProtKB-KW"/>
</dbReference>
<organism evidence="4 5">
    <name type="scientific">Sanguibacter gelidistatuariae</name>
    <dbReference type="NCBI Taxonomy" id="1814289"/>
    <lineage>
        <taxon>Bacteria</taxon>
        <taxon>Bacillati</taxon>
        <taxon>Actinomycetota</taxon>
        <taxon>Actinomycetes</taxon>
        <taxon>Micrococcales</taxon>
        <taxon>Sanguibacteraceae</taxon>
        <taxon>Sanguibacter</taxon>
    </lineage>
</organism>
<proteinExistence type="predicted"/>
<keyword evidence="5" id="KW-1185">Reference proteome</keyword>
<gene>
    <name evidence="4" type="ORF">SAMN05216410_1158</name>
</gene>
<dbReference type="AlphaFoldDB" id="A0A1G6HPA7"/>
<evidence type="ECO:0000313" key="5">
    <source>
        <dbReference type="Proteomes" id="UP000199039"/>
    </source>
</evidence>
<dbReference type="SUPFAM" id="SSF140931">
    <property type="entry name" value="Fic-like"/>
    <property type="match status" value="1"/>
</dbReference>
<protein>
    <submittedName>
        <fullName evidence="4">Fic family protein</fullName>
    </submittedName>
</protein>
<dbReference type="Pfam" id="PF02661">
    <property type="entry name" value="Fic"/>
    <property type="match status" value="1"/>
</dbReference>
<dbReference type="EMBL" id="FMYH01000001">
    <property type="protein sequence ID" value="SDB96041.1"/>
    <property type="molecule type" value="Genomic_DNA"/>
</dbReference>
<dbReference type="OrthoDB" id="9813719at2"/>
<feature type="binding site" evidence="2">
    <location>
        <begin position="227"/>
        <end position="234"/>
    </location>
    <ligand>
        <name>ATP</name>
        <dbReference type="ChEBI" id="CHEBI:30616"/>
    </ligand>
</feature>
<dbReference type="Proteomes" id="UP000199039">
    <property type="component" value="Unassembled WGS sequence"/>
</dbReference>
<name>A0A1G6HPA7_9MICO</name>
<dbReference type="PANTHER" id="PTHR13504:SF38">
    <property type="entry name" value="FIDO DOMAIN-CONTAINING PROTEIN"/>
    <property type="match status" value="1"/>
</dbReference>
<accession>A0A1G6HPA7</accession>
<feature type="active site" evidence="1">
    <location>
        <position position="223"/>
    </location>
</feature>